<organism evidence="3 4">
    <name type="scientific">Terrilactibacillus tamarindi</name>
    <dbReference type="NCBI Taxonomy" id="2599694"/>
    <lineage>
        <taxon>Bacteria</taxon>
        <taxon>Bacillati</taxon>
        <taxon>Bacillota</taxon>
        <taxon>Bacilli</taxon>
        <taxon>Bacillales</taxon>
        <taxon>Bacillaceae</taxon>
        <taxon>Terrilactibacillus</taxon>
    </lineage>
</organism>
<dbReference type="AlphaFoldDB" id="A0A6N8CV67"/>
<comment type="caution">
    <text evidence="3">The sequence shown here is derived from an EMBL/GenBank/DDBJ whole genome shotgun (WGS) entry which is preliminary data.</text>
</comment>
<protein>
    <recommendedName>
        <fullName evidence="2">Beta-ketoacyl-[acyl-carrier-protein] synthase III C-terminal domain-containing protein</fullName>
    </recommendedName>
</protein>
<dbReference type="Proteomes" id="UP000440978">
    <property type="component" value="Unassembled WGS sequence"/>
</dbReference>
<evidence type="ECO:0000259" key="2">
    <source>
        <dbReference type="Pfam" id="PF08541"/>
    </source>
</evidence>
<gene>
    <name evidence="3" type="ORF">GMB86_13820</name>
</gene>
<dbReference type="SUPFAM" id="SSF53901">
    <property type="entry name" value="Thiolase-like"/>
    <property type="match status" value="1"/>
</dbReference>
<dbReference type="Gene3D" id="3.40.47.10">
    <property type="match status" value="1"/>
</dbReference>
<evidence type="ECO:0000313" key="4">
    <source>
        <dbReference type="Proteomes" id="UP000440978"/>
    </source>
</evidence>
<evidence type="ECO:0000256" key="1">
    <source>
        <dbReference type="ARBA" id="ARBA00022679"/>
    </source>
</evidence>
<keyword evidence="4" id="KW-1185">Reference proteome</keyword>
<keyword evidence="1" id="KW-0808">Transferase</keyword>
<dbReference type="InterPro" id="IPR013747">
    <property type="entry name" value="ACP_syn_III_C"/>
</dbReference>
<dbReference type="InterPro" id="IPR016039">
    <property type="entry name" value="Thiolase-like"/>
</dbReference>
<dbReference type="Pfam" id="PF08541">
    <property type="entry name" value="ACP_syn_III_C"/>
    <property type="match status" value="1"/>
</dbReference>
<proteinExistence type="predicted"/>
<name>A0A6N8CV67_9BACI</name>
<reference evidence="3 4" key="1">
    <citation type="submission" date="2019-11" db="EMBL/GenBank/DDBJ databases">
        <title>Terrilactibacillus tamarindus sp. nov. BCM23-1 isolated from bark of Tamarindus indica.</title>
        <authorList>
            <person name="Kingkaew E."/>
            <person name="Tanasupawat S."/>
        </authorList>
    </citation>
    <scope>NUCLEOTIDE SEQUENCE [LARGE SCALE GENOMIC DNA]</scope>
    <source>
        <strain evidence="3 4">BCM23-1</strain>
    </source>
</reference>
<feature type="domain" description="Beta-ketoacyl-[acyl-carrier-protein] synthase III C-terminal" evidence="2">
    <location>
        <begin position="5"/>
        <end position="31"/>
    </location>
</feature>
<evidence type="ECO:0000313" key="3">
    <source>
        <dbReference type="EMBL" id="MTT33085.1"/>
    </source>
</evidence>
<dbReference type="EMBL" id="WNHB01000026">
    <property type="protein sequence ID" value="MTT33085.1"/>
    <property type="molecule type" value="Genomic_DNA"/>
</dbReference>
<sequence length="35" mass="3935">MPQIGQIKKNDKIILYGFGGGLTHCGQLIKWPYES</sequence>
<accession>A0A6N8CV67</accession>
<dbReference type="GO" id="GO:0016746">
    <property type="term" value="F:acyltransferase activity"/>
    <property type="evidence" value="ECO:0007669"/>
    <property type="project" value="InterPro"/>
</dbReference>